<evidence type="ECO:0000313" key="3">
    <source>
        <dbReference type="Proteomes" id="UP000288405"/>
    </source>
</evidence>
<dbReference type="Pfam" id="PF13466">
    <property type="entry name" value="STAS_2"/>
    <property type="match status" value="1"/>
</dbReference>
<dbReference type="AlphaFoldDB" id="A0A432WI65"/>
<dbReference type="InterPro" id="IPR002645">
    <property type="entry name" value="STAS_dom"/>
</dbReference>
<organism evidence="2 3">
    <name type="scientific">Aliidiomarina sanyensis</name>
    <dbReference type="NCBI Taxonomy" id="1249555"/>
    <lineage>
        <taxon>Bacteria</taxon>
        <taxon>Pseudomonadati</taxon>
        <taxon>Pseudomonadota</taxon>
        <taxon>Gammaproteobacteria</taxon>
        <taxon>Alteromonadales</taxon>
        <taxon>Idiomarinaceae</taxon>
        <taxon>Aliidiomarina</taxon>
    </lineage>
</organism>
<dbReference type="InterPro" id="IPR052746">
    <property type="entry name" value="MlaB_ABC_Transporter"/>
</dbReference>
<reference evidence="2 3" key="1">
    <citation type="journal article" date="2011" name="Front. Microbiol.">
        <title>Genomic signatures of strain selection and enhancement in Bacillus atrophaeus var. globigii, a historical biowarfare simulant.</title>
        <authorList>
            <person name="Gibbons H.S."/>
            <person name="Broomall S.M."/>
            <person name="McNew L.A."/>
            <person name="Daligault H."/>
            <person name="Chapman C."/>
            <person name="Bruce D."/>
            <person name="Karavis M."/>
            <person name="Krepps M."/>
            <person name="McGregor P.A."/>
            <person name="Hong C."/>
            <person name="Park K.H."/>
            <person name="Akmal A."/>
            <person name="Feldman A."/>
            <person name="Lin J.S."/>
            <person name="Chang W.E."/>
            <person name="Higgs B.W."/>
            <person name="Demirev P."/>
            <person name="Lindquist J."/>
            <person name="Liem A."/>
            <person name="Fochler E."/>
            <person name="Read T.D."/>
            <person name="Tapia R."/>
            <person name="Johnson S."/>
            <person name="Bishop-Lilly K.A."/>
            <person name="Detter C."/>
            <person name="Han C."/>
            <person name="Sozhamannan S."/>
            <person name="Rosenzweig C.N."/>
            <person name="Skowronski E.W."/>
        </authorList>
    </citation>
    <scope>NUCLEOTIDE SEQUENCE [LARGE SCALE GENOMIC DNA]</scope>
    <source>
        <strain evidence="2 3">GYP-17</strain>
    </source>
</reference>
<dbReference type="PANTHER" id="PTHR35849">
    <property type="entry name" value="BLR2341 PROTEIN"/>
    <property type="match status" value="1"/>
</dbReference>
<feature type="domain" description="STAS" evidence="1">
    <location>
        <begin position="52"/>
        <end position="114"/>
    </location>
</feature>
<dbReference type="Gene3D" id="3.30.750.24">
    <property type="entry name" value="STAS domain"/>
    <property type="match status" value="1"/>
</dbReference>
<dbReference type="CDD" id="cd07043">
    <property type="entry name" value="STAS_anti-anti-sigma_factors"/>
    <property type="match status" value="1"/>
</dbReference>
<sequence>MQPRGRLVVSDQHSLSFTCADGHVTVTGALDRDHVGDAWSERRAWLGDSGDLVFDLAGVSKVDSAGLALLIQLQAELAGKNRSLSLQNVNTQLRQFAEVSGVTDLLSLSYTPSE</sequence>
<evidence type="ECO:0000313" key="2">
    <source>
        <dbReference type="EMBL" id="RUO33458.1"/>
    </source>
</evidence>
<comment type="caution">
    <text evidence="2">The sequence shown here is derived from an EMBL/GenBank/DDBJ whole genome shotgun (WGS) entry which is preliminary data.</text>
</comment>
<keyword evidence="3" id="KW-1185">Reference proteome</keyword>
<name>A0A432WI65_9GAMM</name>
<dbReference type="InterPro" id="IPR058548">
    <property type="entry name" value="MlaB-like_STAS"/>
</dbReference>
<dbReference type="InterPro" id="IPR036513">
    <property type="entry name" value="STAS_dom_sf"/>
</dbReference>
<dbReference type="EMBL" id="PIPM01000005">
    <property type="protein sequence ID" value="RUO33458.1"/>
    <property type="molecule type" value="Genomic_DNA"/>
</dbReference>
<evidence type="ECO:0000259" key="1">
    <source>
        <dbReference type="PROSITE" id="PS50801"/>
    </source>
</evidence>
<proteinExistence type="predicted"/>
<protein>
    <submittedName>
        <fullName evidence="2">Anti-sigma B factor antagonist</fullName>
    </submittedName>
</protein>
<dbReference type="PROSITE" id="PS50801">
    <property type="entry name" value="STAS"/>
    <property type="match status" value="1"/>
</dbReference>
<dbReference type="SUPFAM" id="SSF52091">
    <property type="entry name" value="SpoIIaa-like"/>
    <property type="match status" value="1"/>
</dbReference>
<dbReference type="PANTHER" id="PTHR35849:SF1">
    <property type="entry name" value="INTERMEMBRANE PHOSPHOLIPID TRANSPORT SYSTEM BINDING PROTEIN MLAB"/>
    <property type="match status" value="1"/>
</dbReference>
<gene>
    <name evidence="2" type="ORF">CWE11_06335</name>
</gene>
<dbReference type="Proteomes" id="UP000288405">
    <property type="component" value="Unassembled WGS sequence"/>
</dbReference>
<accession>A0A432WI65</accession>